<name>A0ABS4TH62_9PSEU</name>
<reference evidence="1 2" key="1">
    <citation type="submission" date="2021-03" db="EMBL/GenBank/DDBJ databases">
        <title>Sequencing the genomes of 1000 actinobacteria strains.</title>
        <authorList>
            <person name="Klenk H.-P."/>
        </authorList>
    </citation>
    <scope>NUCLEOTIDE SEQUENCE [LARGE SCALE GENOMIC DNA]</scope>
    <source>
        <strain evidence="1 2">DSM 46670</strain>
    </source>
</reference>
<evidence type="ECO:0000313" key="2">
    <source>
        <dbReference type="Proteomes" id="UP001519332"/>
    </source>
</evidence>
<dbReference type="Proteomes" id="UP001519332">
    <property type="component" value="Unassembled WGS sequence"/>
</dbReference>
<comment type="caution">
    <text evidence="1">The sequence shown here is derived from an EMBL/GenBank/DDBJ whole genome shotgun (WGS) entry which is preliminary data.</text>
</comment>
<evidence type="ECO:0008006" key="3">
    <source>
        <dbReference type="Google" id="ProtNLM"/>
    </source>
</evidence>
<proteinExistence type="predicted"/>
<organism evidence="1 2">
    <name type="scientific">Kibdelosporangium banguiense</name>
    <dbReference type="NCBI Taxonomy" id="1365924"/>
    <lineage>
        <taxon>Bacteria</taxon>
        <taxon>Bacillati</taxon>
        <taxon>Actinomycetota</taxon>
        <taxon>Actinomycetes</taxon>
        <taxon>Pseudonocardiales</taxon>
        <taxon>Pseudonocardiaceae</taxon>
        <taxon>Kibdelosporangium</taxon>
    </lineage>
</organism>
<sequence>MKHQEANANAVTLSRITVARQLVVDSYDLAARAVAAQLKIETEEIASQICDMISEGGPVYADAS</sequence>
<keyword evidence="2" id="KW-1185">Reference proteome</keyword>
<gene>
    <name evidence="1" type="ORF">JOF56_003719</name>
</gene>
<evidence type="ECO:0000313" key="1">
    <source>
        <dbReference type="EMBL" id="MBP2323334.1"/>
    </source>
</evidence>
<protein>
    <recommendedName>
        <fullName evidence="3">ANTAR domain-containing protein</fullName>
    </recommendedName>
</protein>
<dbReference type="EMBL" id="JAGINW010000001">
    <property type="protein sequence ID" value="MBP2323334.1"/>
    <property type="molecule type" value="Genomic_DNA"/>
</dbReference>
<dbReference type="RefSeq" id="WP_209639567.1">
    <property type="nucleotide sequence ID" value="NZ_JAGINW010000001.1"/>
</dbReference>
<accession>A0ABS4TH62</accession>